<evidence type="ECO:0000313" key="2">
    <source>
        <dbReference type="EMBL" id="GAG49485.1"/>
    </source>
</evidence>
<evidence type="ECO:0000256" key="1">
    <source>
        <dbReference type="SAM" id="Phobius"/>
    </source>
</evidence>
<gene>
    <name evidence="2" type="ORF">S01H1_77200</name>
</gene>
<protein>
    <submittedName>
        <fullName evidence="2">Uncharacterized protein</fullName>
    </submittedName>
</protein>
<proteinExistence type="predicted"/>
<keyword evidence="1" id="KW-0472">Membrane</keyword>
<name>X0Y1E2_9ZZZZ</name>
<reference evidence="2" key="1">
    <citation type="journal article" date="2014" name="Front. Microbiol.">
        <title>High frequency of phylogenetically diverse reductive dehalogenase-homologous genes in deep subseafloor sedimentary metagenomes.</title>
        <authorList>
            <person name="Kawai M."/>
            <person name="Futagami T."/>
            <person name="Toyoda A."/>
            <person name="Takaki Y."/>
            <person name="Nishi S."/>
            <person name="Hori S."/>
            <person name="Arai W."/>
            <person name="Tsubouchi T."/>
            <person name="Morono Y."/>
            <person name="Uchiyama I."/>
            <person name="Ito T."/>
            <person name="Fujiyama A."/>
            <person name="Inagaki F."/>
            <person name="Takami H."/>
        </authorList>
    </citation>
    <scope>NUCLEOTIDE SEQUENCE</scope>
    <source>
        <strain evidence="2">Expedition CK06-06</strain>
    </source>
</reference>
<organism evidence="2">
    <name type="scientific">marine sediment metagenome</name>
    <dbReference type="NCBI Taxonomy" id="412755"/>
    <lineage>
        <taxon>unclassified sequences</taxon>
        <taxon>metagenomes</taxon>
        <taxon>ecological metagenomes</taxon>
    </lineage>
</organism>
<feature type="transmembrane region" description="Helical" evidence="1">
    <location>
        <begin position="12"/>
        <end position="32"/>
    </location>
</feature>
<keyword evidence="1" id="KW-0812">Transmembrane</keyword>
<dbReference type="AlphaFoldDB" id="X0Y1E2"/>
<dbReference type="EMBL" id="BARS01051873">
    <property type="protein sequence ID" value="GAG49485.1"/>
    <property type="molecule type" value="Genomic_DNA"/>
</dbReference>
<keyword evidence="1" id="KW-1133">Transmembrane helix</keyword>
<sequence>MLSFILDIPNRIFRFIAFMASVVLCTAIHYVLALPLHLGSYAILFNAHVSRRLMAFALDIPFKEFDTEIMSAIRDRNKRNNDPS</sequence>
<comment type="caution">
    <text evidence="2">The sequence shown here is derived from an EMBL/GenBank/DDBJ whole genome shotgun (WGS) entry which is preliminary data.</text>
</comment>
<accession>X0Y1E2</accession>